<evidence type="ECO:0000259" key="14">
    <source>
        <dbReference type="Pfam" id="PF00593"/>
    </source>
</evidence>
<evidence type="ECO:0000256" key="4">
    <source>
        <dbReference type="ARBA" id="ARBA00022496"/>
    </source>
</evidence>
<evidence type="ECO:0000256" key="2">
    <source>
        <dbReference type="ARBA" id="ARBA00022448"/>
    </source>
</evidence>
<name>U2YQ55_9SPHN</name>
<keyword evidence="9 11" id="KW-0472">Membrane</keyword>
<dbReference type="InterPro" id="IPR036942">
    <property type="entry name" value="Beta-barrel_TonB_sf"/>
</dbReference>
<proteinExistence type="inferred from homology"/>
<evidence type="ECO:0000256" key="7">
    <source>
        <dbReference type="ARBA" id="ARBA00023065"/>
    </source>
</evidence>
<dbReference type="InterPro" id="IPR039426">
    <property type="entry name" value="TonB-dep_rcpt-like"/>
</dbReference>
<evidence type="ECO:0000256" key="12">
    <source>
        <dbReference type="RuleBase" id="RU003357"/>
    </source>
</evidence>
<dbReference type="eggNOG" id="COG4206">
    <property type="taxonomic scope" value="Bacteria"/>
</dbReference>
<accession>U2YQ55</accession>
<evidence type="ECO:0000313" key="16">
    <source>
        <dbReference type="EMBL" id="GAD50797.1"/>
    </source>
</evidence>
<evidence type="ECO:0000256" key="6">
    <source>
        <dbReference type="ARBA" id="ARBA00023004"/>
    </source>
</evidence>
<dbReference type="AlphaFoldDB" id="U2YQ55"/>
<dbReference type="Pfam" id="PF07715">
    <property type="entry name" value="Plug"/>
    <property type="match status" value="1"/>
</dbReference>
<comment type="caution">
    <text evidence="16">The sequence shown here is derived from an EMBL/GenBank/DDBJ whole genome shotgun (WGS) entry which is preliminary data.</text>
</comment>
<evidence type="ECO:0000313" key="17">
    <source>
        <dbReference type="Proteomes" id="UP000016568"/>
    </source>
</evidence>
<keyword evidence="6" id="KW-0408">Iron</keyword>
<reference evidence="16 17" key="1">
    <citation type="submission" date="2013-09" db="EMBL/GenBank/DDBJ databases">
        <title>Whole genome shotgun sequence of Novosphingobium tardaugens NBRC 16725.</title>
        <authorList>
            <person name="Isaki S."/>
            <person name="Hosoyama A."/>
            <person name="Tsuchikane K."/>
            <person name="Katsumata H."/>
            <person name="Ando Y."/>
            <person name="Yamazaki S."/>
            <person name="Fujita N."/>
        </authorList>
    </citation>
    <scope>NUCLEOTIDE SEQUENCE [LARGE SCALE GENOMIC DNA]</scope>
    <source>
        <strain evidence="16 17">NBRC 16725</strain>
    </source>
</reference>
<keyword evidence="3 11" id="KW-1134">Transmembrane beta strand</keyword>
<dbReference type="OrthoDB" id="7518525at2"/>
<sequence length="771" mass="84406">MVRYKRAALLCGVASLLFSGAAQAQQQERAQEQPRDTAPTATGIEDIVVTARRQRETMQDTPLSISALSSATLDRLNASQIDKIAQVTPNVVLSVTPGSLTALAPFIRGIGNQDPLLTLDSPVGIYIDGVYMGRNAASNISLIDIERVEVLRGPQGSLFGRNTTGGAISIVSRAPAEEPGGSARISYGRFEELKARVMLDTGRIGGTGIAIKGAYMRQQRNGYVDNPFAPSRNDPGSLRGDSAWLRVNGSYGPLTIDYAFDYSLMRGQQPGFQVVALSDTAAAFFGASPFFGGSAIVTGNKRLSTLPLRYTGLRMRNETQGHALTLEYVASPEISLKSITSWRKWTGFQPNSYTTPGMLGFVLDPVTYAPLGVEPVHTFYSDNRQRQSQFSQEFQILGKSDRWSYVAGLYYFREKVAEHNISYLTFPLPGPAGLNLSPETYYDGVSKSWAVFGQVSYQASDPLELTLGARYTVDRRRIHQDNPVSIGGAALERVGKSKFDNFSFNGTIKYRFSPEFMTYARVGTGYRSGGFNGRATTPTDPFAYRPEKATSYEAGFKSDLFDRRLRINGAAFHTVYKNLQVAQFAGVFSGSTRNASAEYTGFELEVIARPVSALGLDASLGYVKPRYKQFPYPDAADPLTLKNYADQGYFPYVPNWSIHLGGDYTVPLDFGKLVLRGDYSYSSKRHFFALTLPNANPLNEAIRDPGQNLLSARLSLSDIALGGAKLEASVFGENLLNDQLRTSGIDFGSLGFAGVTYGMPRRWGVELKVDF</sequence>
<organism evidence="16 17">
    <name type="scientific">Caenibius tardaugens NBRC 16725</name>
    <dbReference type="NCBI Taxonomy" id="1219035"/>
    <lineage>
        <taxon>Bacteria</taxon>
        <taxon>Pseudomonadati</taxon>
        <taxon>Pseudomonadota</taxon>
        <taxon>Alphaproteobacteria</taxon>
        <taxon>Sphingomonadales</taxon>
        <taxon>Erythrobacteraceae</taxon>
        <taxon>Caenibius</taxon>
    </lineage>
</organism>
<dbReference type="PROSITE" id="PS52016">
    <property type="entry name" value="TONB_DEPENDENT_REC_3"/>
    <property type="match status" value="1"/>
</dbReference>
<keyword evidence="2 11" id="KW-0813">Transport</keyword>
<keyword evidence="8 12" id="KW-0798">TonB box</keyword>
<dbReference type="Proteomes" id="UP000016568">
    <property type="component" value="Unassembled WGS sequence"/>
</dbReference>
<dbReference type="Gene3D" id="2.40.170.20">
    <property type="entry name" value="TonB-dependent receptor, beta-barrel domain"/>
    <property type="match status" value="1"/>
</dbReference>
<protein>
    <submittedName>
        <fullName evidence="16">Putative TonB-dependent receptor</fullName>
    </submittedName>
</protein>
<keyword evidence="7" id="KW-0406">Ion transport</keyword>
<evidence type="ECO:0000256" key="13">
    <source>
        <dbReference type="SAM" id="SignalP"/>
    </source>
</evidence>
<dbReference type="InterPro" id="IPR000531">
    <property type="entry name" value="Beta-barrel_TonB"/>
</dbReference>
<dbReference type="EMBL" id="BASZ01000012">
    <property type="protein sequence ID" value="GAD50797.1"/>
    <property type="molecule type" value="Genomic_DNA"/>
</dbReference>
<evidence type="ECO:0000256" key="3">
    <source>
        <dbReference type="ARBA" id="ARBA00022452"/>
    </source>
</evidence>
<evidence type="ECO:0000259" key="15">
    <source>
        <dbReference type="Pfam" id="PF07715"/>
    </source>
</evidence>
<dbReference type="SUPFAM" id="SSF56935">
    <property type="entry name" value="Porins"/>
    <property type="match status" value="1"/>
</dbReference>
<feature type="signal peptide" evidence="13">
    <location>
        <begin position="1"/>
        <end position="24"/>
    </location>
</feature>
<dbReference type="GO" id="GO:0006826">
    <property type="term" value="P:iron ion transport"/>
    <property type="evidence" value="ECO:0007669"/>
    <property type="project" value="UniProtKB-KW"/>
</dbReference>
<keyword evidence="5 11" id="KW-0812">Transmembrane</keyword>
<dbReference type="PANTHER" id="PTHR32552:SF81">
    <property type="entry name" value="TONB-DEPENDENT OUTER MEMBRANE RECEPTOR"/>
    <property type="match status" value="1"/>
</dbReference>
<keyword evidence="4" id="KW-0410">Iron transport</keyword>
<evidence type="ECO:0000256" key="10">
    <source>
        <dbReference type="ARBA" id="ARBA00023237"/>
    </source>
</evidence>
<dbReference type="KEGG" id="ntd:EGO55_10905"/>
<evidence type="ECO:0000256" key="8">
    <source>
        <dbReference type="ARBA" id="ARBA00023077"/>
    </source>
</evidence>
<gene>
    <name evidence="16" type="ORF">NT2_12_00610</name>
</gene>
<evidence type="ECO:0000256" key="1">
    <source>
        <dbReference type="ARBA" id="ARBA00004571"/>
    </source>
</evidence>
<dbReference type="InterPro" id="IPR012910">
    <property type="entry name" value="Plug_dom"/>
</dbReference>
<dbReference type="Pfam" id="PF00593">
    <property type="entry name" value="TonB_dep_Rec_b-barrel"/>
    <property type="match status" value="1"/>
</dbReference>
<keyword evidence="10 11" id="KW-0998">Cell outer membrane</keyword>
<comment type="similarity">
    <text evidence="11 12">Belongs to the TonB-dependent receptor family.</text>
</comment>
<dbReference type="GO" id="GO:0009279">
    <property type="term" value="C:cell outer membrane"/>
    <property type="evidence" value="ECO:0007669"/>
    <property type="project" value="UniProtKB-SubCell"/>
</dbReference>
<evidence type="ECO:0000256" key="11">
    <source>
        <dbReference type="PROSITE-ProRule" id="PRU01360"/>
    </source>
</evidence>
<comment type="subcellular location">
    <subcellularLocation>
        <location evidence="1 11">Cell outer membrane</location>
        <topology evidence="1 11">Multi-pass membrane protein</topology>
    </subcellularLocation>
</comment>
<keyword evidence="17" id="KW-1185">Reference proteome</keyword>
<feature type="domain" description="TonB-dependent receptor plug" evidence="15">
    <location>
        <begin position="58"/>
        <end position="167"/>
    </location>
</feature>
<evidence type="ECO:0000256" key="5">
    <source>
        <dbReference type="ARBA" id="ARBA00022692"/>
    </source>
</evidence>
<feature type="domain" description="TonB-dependent receptor-like beta-barrel" evidence="14">
    <location>
        <begin position="266"/>
        <end position="716"/>
    </location>
</feature>
<dbReference type="RefSeq" id="WP_021691615.1">
    <property type="nucleotide sequence ID" value="NZ_BASZ01000012.1"/>
</dbReference>
<dbReference type="PANTHER" id="PTHR32552">
    <property type="entry name" value="FERRICHROME IRON RECEPTOR-RELATED"/>
    <property type="match status" value="1"/>
</dbReference>
<feature type="chain" id="PRO_5030177801" evidence="13">
    <location>
        <begin position="25"/>
        <end position="771"/>
    </location>
</feature>
<keyword evidence="16" id="KW-0675">Receptor</keyword>
<evidence type="ECO:0000256" key="9">
    <source>
        <dbReference type="ARBA" id="ARBA00023136"/>
    </source>
</evidence>
<keyword evidence="13" id="KW-0732">Signal</keyword>